<proteinExistence type="predicted"/>
<evidence type="ECO:0000256" key="1">
    <source>
        <dbReference type="SAM" id="SignalP"/>
    </source>
</evidence>
<protein>
    <submittedName>
        <fullName evidence="2">Uncharacterized protein</fullName>
    </submittedName>
</protein>
<keyword evidence="1" id="KW-0732">Signal</keyword>
<evidence type="ECO:0000313" key="3">
    <source>
        <dbReference type="Proteomes" id="UP001215598"/>
    </source>
</evidence>
<feature type="chain" id="PRO_5042123349" evidence="1">
    <location>
        <begin position="18"/>
        <end position="71"/>
    </location>
</feature>
<keyword evidence="3" id="KW-1185">Reference proteome</keyword>
<comment type="caution">
    <text evidence="2">The sequence shown here is derived from an EMBL/GenBank/DDBJ whole genome shotgun (WGS) entry which is preliminary data.</text>
</comment>
<accession>A0AAD7MN35</accession>
<feature type="signal peptide" evidence="1">
    <location>
        <begin position="1"/>
        <end position="17"/>
    </location>
</feature>
<gene>
    <name evidence="2" type="ORF">B0H16DRAFT_1596561</name>
</gene>
<sequence length="71" mass="7344">MLLKLVATFLALASAIAAVGSAKAPPVFTVTREYKTLTDVAPYIITATTTMTWTQSPTSTFAHATGSGLPA</sequence>
<dbReference type="AlphaFoldDB" id="A0AAD7MN35"/>
<dbReference type="Proteomes" id="UP001215598">
    <property type="component" value="Unassembled WGS sequence"/>
</dbReference>
<reference evidence="2" key="1">
    <citation type="submission" date="2023-03" db="EMBL/GenBank/DDBJ databases">
        <title>Massive genome expansion in bonnet fungi (Mycena s.s.) driven by repeated elements and novel gene families across ecological guilds.</title>
        <authorList>
            <consortium name="Lawrence Berkeley National Laboratory"/>
            <person name="Harder C.B."/>
            <person name="Miyauchi S."/>
            <person name="Viragh M."/>
            <person name="Kuo A."/>
            <person name="Thoen E."/>
            <person name="Andreopoulos B."/>
            <person name="Lu D."/>
            <person name="Skrede I."/>
            <person name="Drula E."/>
            <person name="Henrissat B."/>
            <person name="Morin E."/>
            <person name="Kohler A."/>
            <person name="Barry K."/>
            <person name="LaButti K."/>
            <person name="Morin E."/>
            <person name="Salamov A."/>
            <person name="Lipzen A."/>
            <person name="Mereny Z."/>
            <person name="Hegedus B."/>
            <person name="Baldrian P."/>
            <person name="Stursova M."/>
            <person name="Weitz H."/>
            <person name="Taylor A."/>
            <person name="Grigoriev I.V."/>
            <person name="Nagy L.G."/>
            <person name="Martin F."/>
            <person name="Kauserud H."/>
        </authorList>
    </citation>
    <scope>NUCLEOTIDE SEQUENCE</scope>
    <source>
        <strain evidence="2">CBHHK182m</strain>
    </source>
</reference>
<evidence type="ECO:0000313" key="2">
    <source>
        <dbReference type="EMBL" id="KAJ7724387.1"/>
    </source>
</evidence>
<dbReference type="EMBL" id="JARKIB010000203">
    <property type="protein sequence ID" value="KAJ7724387.1"/>
    <property type="molecule type" value="Genomic_DNA"/>
</dbReference>
<organism evidence="2 3">
    <name type="scientific">Mycena metata</name>
    <dbReference type="NCBI Taxonomy" id="1033252"/>
    <lineage>
        <taxon>Eukaryota</taxon>
        <taxon>Fungi</taxon>
        <taxon>Dikarya</taxon>
        <taxon>Basidiomycota</taxon>
        <taxon>Agaricomycotina</taxon>
        <taxon>Agaricomycetes</taxon>
        <taxon>Agaricomycetidae</taxon>
        <taxon>Agaricales</taxon>
        <taxon>Marasmiineae</taxon>
        <taxon>Mycenaceae</taxon>
        <taxon>Mycena</taxon>
    </lineage>
</organism>
<name>A0AAD7MN35_9AGAR</name>